<reference evidence="1" key="1">
    <citation type="submission" date="2018-02" db="EMBL/GenBank/DDBJ databases">
        <title>Rhizophora mucronata_Transcriptome.</title>
        <authorList>
            <person name="Meera S.P."/>
            <person name="Sreeshan A."/>
            <person name="Augustine A."/>
        </authorList>
    </citation>
    <scope>NUCLEOTIDE SEQUENCE</scope>
    <source>
        <tissue evidence="1">Leaf</tissue>
    </source>
</reference>
<organism evidence="1">
    <name type="scientific">Rhizophora mucronata</name>
    <name type="common">Asiatic mangrove</name>
    <dbReference type="NCBI Taxonomy" id="61149"/>
    <lineage>
        <taxon>Eukaryota</taxon>
        <taxon>Viridiplantae</taxon>
        <taxon>Streptophyta</taxon>
        <taxon>Embryophyta</taxon>
        <taxon>Tracheophyta</taxon>
        <taxon>Spermatophyta</taxon>
        <taxon>Magnoliopsida</taxon>
        <taxon>eudicotyledons</taxon>
        <taxon>Gunneridae</taxon>
        <taxon>Pentapetalae</taxon>
        <taxon>rosids</taxon>
        <taxon>fabids</taxon>
        <taxon>Malpighiales</taxon>
        <taxon>Rhizophoraceae</taxon>
        <taxon>Rhizophora</taxon>
    </lineage>
</organism>
<protein>
    <submittedName>
        <fullName evidence="1">Uncharacterized protein</fullName>
    </submittedName>
</protein>
<dbReference type="AlphaFoldDB" id="A0A2P2IH53"/>
<sequence length="38" mass="4592">MKFWKSKTNDRCNRESDIHMLGCQLFNESLRDNLSFNI</sequence>
<name>A0A2P2IH53_RHIMU</name>
<accession>A0A2P2IH53</accession>
<evidence type="ECO:0000313" key="1">
    <source>
        <dbReference type="EMBL" id="MBW80548.1"/>
    </source>
</evidence>
<dbReference type="EMBL" id="GGEC01000065">
    <property type="protein sequence ID" value="MBW80548.1"/>
    <property type="molecule type" value="Transcribed_RNA"/>
</dbReference>
<proteinExistence type="predicted"/>